<dbReference type="InterPro" id="IPR050832">
    <property type="entry name" value="Bact_Acetyltransf"/>
</dbReference>
<dbReference type="GO" id="GO:0016746">
    <property type="term" value="F:acyltransferase activity"/>
    <property type="evidence" value="ECO:0007669"/>
    <property type="project" value="UniProtKB-KW"/>
</dbReference>
<evidence type="ECO:0000313" key="4">
    <source>
        <dbReference type="EMBL" id="MDW0109698.1"/>
    </source>
</evidence>
<reference evidence="4 5" key="1">
    <citation type="submission" date="2023-06" db="EMBL/GenBank/DDBJ databases">
        <title>Sporosarcina sp. nov., isolated from Korean traditional fermented seafood 'Jeotgal'.</title>
        <authorList>
            <person name="Yang A.-I."/>
            <person name="Shin N.-R."/>
        </authorList>
    </citation>
    <scope>NUCLEOTIDE SEQUENCE [LARGE SCALE GENOMIC DNA]</scope>
    <source>
        <strain evidence="4 5">KCTC3840</strain>
    </source>
</reference>
<accession>A0ABU4FYA1</accession>
<dbReference type="InterPro" id="IPR000182">
    <property type="entry name" value="GNAT_dom"/>
</dbReference>
<gene>
    <name evidence="4" type="ORF">QT716_06470</name>
</gene>
<dbReference type="Pfam" id="PF00583">
    <property type="entry name" value="Acetyltransf_1"/>
    <property type="match status" value="1"/>
</dbReference>
<dbReference type="Proteomes" id="UP001280629">
    <property type="component" value="Unassembled WGS sequence"/>
</dbReference>
<dbReference type="SUPFAM" id="SSF55729">
    <property type="entry name" value="Acyl-CoA N-acyltransferases (Nat)"/>
    <property type="match status" value="1"/>
</dbReference>
<keyword evidence="1 4" id="KW-0808">Transferase</keyword>
<keyword evidence="2 4" id="KW-0012">Acyltransferase</keyword>
<dbReference type="EC" id="2.3.1.-" evidence="4"/>
<proteinExistence type="predicted"/>
<evidence type="ECO:0000256" key="2">
    <source>
        <dbReference type="ARBA" id="ARBA00023315"/>
    </source>
</evidence>
<keyword evidence="5" id="KW-1185">Reference proteome</keyword>
<dbReference type="CDD" id="cd04301">
    <property type="entry name" value="NAT_SF"/>
    <property type="match status" value="1"/>
</dbReference>
<sequence length="161" mass="17982">MDFIIRAMTIKDTTQVQQVAAASWHATYDGIIPLNIQNQFLKNAYSESMMARRIANSIVIVAEQQGKVVGFANFTQVDQAGESELAAIYLLPEAQGQGLGTALLLKGFEQLSGVKTIVLTVEKENEIGKTFYEAKGFHVMDEFEEDFDGHKLQSIRMRYTI</sequence>
<organism evidence="4 5">
    <name type="scientific">Sporosarcina aquimarina</name>
    <dbReference type="NCBI Taxonomy" id="114975"/>
    <lineage>
        <taxon>Bacteria</taxon>
        <taxon>Bacillati</taxon>
        <taxon>Bacillota</taxon>
        <taxon>Bacilli</taxon>
        <taxon>Bacillales</taxon>
        <taxon>Caryophanaceae</taxon>
        <taxon>Sporosarcina</taxon>
    </lineage>
</organism>
<dbReference type="RefSeq" id="WP_317935245.1">
    <property type="nucleotide sequence ID" value="NZ_JAUBDH010000003.1"/>
</dbReference>
<protein>
    <submittedName>
        <fullName evidence="4">N-acetyltransferase</fullName>
        <ecNumber evidence="4">2.3.1.-</ecNumber>
    </submittedName>
</protein>
<evidence type="ECO:0000256" key="1">
    <source>
        <dbReference type="ARBA" id="ARBA00022679"/>
    </source>
</evidence>
<feature type="domain" description="N-acetyltransferase" evidence="3">
    <location>
        <begin position="3"/>
        <end position="161"/>
    </location>
</feature>
<dbReference type="PROSITE" id="PS51186">
    <property type="entry name" value="GNAT"/>
    <property type="match status" value="1"/>
</dbReference>
<dbReference type="Gene3D" id="3.40.630.30">
    <property type="match status" value="1"/>
</dbReference>
<evidence type="ECO:0000259" key="3">
    <source>
        <dbReference type="PROSITE" id="PS51186"/>
    </source>
</evidence>
<comment type="caution">
    <text evidence="4">The sequence shown here is derived from an EMBL/GenBank/DDBJ whole genome shotgun (WGS) entry which is preliminary data.</text>
</comment>
<evidence type="ECO:0000313" key="5">
    <source>
        <dbReference type="Proteomes" id="UP001280629"/>
    </source>
</evidence>
<dbReference type="EMBL" id="JAUBDH010000003">
    <property type="protein sequence ID" value="MDW0109698.1"/>
    <property type="molecule type" value="Genomic_DNA"/>
</dbReference>
<dbReference type="InterPro" id="IPR016181">
    <property type="entry name" value="Acyl_CoA_acyltransferase"/>
</dbReference>
<dbReference type="PANTHER" id="PTHR43877">
    <property type="entry name" value="AMINOALKYLPHOSPHONATE N-ACETYLTRANSFERASE-RELATED-RELATED"/>
    <property type="match status" value="1"/>
</dbReference>
<name>A0ABU4FYA1_9BACL</name>